<proteinExistence type="predicted"/>
<evidence type="ECO:0000259" key="1">
    <source>
        <dbReference type="Pfam" id="PF03372"/>
    </source>
</evidence>
<dbReference type="PANTHER" id="PTHR12121:SF36">
    <property type="entry name" value="ENDONUCLEASE_EXONUCLEASE_PHOSPHATASE DOMAIN-CONTAINING PROTEIN"/>
    <property type="match status" value="1"/>
</dbReference>
<dbReference type="Gene3D" id="3.60.10.10">
    <property type="entry name" value="Endonuclease/exonuclease/phosphatase"/>
    <property type="match status" value="1"/>
</dbReference>
<dbReference type="CDD" id="cd09083">
    <property type="entry name" value="EEP-1"/>
    <property type="match status" value="1"/>
</dbReference>
<dbReference type="InterPro" id="IPR050410">
    <property type="entry name" value="CCR4/nocturin_mRNA_transcr"/>
</dbReference>
<accession>A0A6A6VBG3</accession>
<dbReference type="Pfam" id="PF03372">
    <property type="entry name" value="Exo_endo_phos"/>
    <property type="match status" value="1"/>
</dbReference>
<keyword evidence="2" id="KW-0255">Endonuclease</keyword>
<dbReference type="Proteomes" id="UP000799440">
    <property type="component" value="Unassembled WGS sequence"/>
</dbReference>
<keyword evidence="2" id="KW-0540">Nuclease</keyword>
<sequence length="300" mass="34314">MSSETVVPIRLITHNIRFANESPKLPEHRWYERRPLLTTALHHYTQHNAEAFICLQEVYRKQLTDILKDLNGPSPAFDGEREWAFIGRARSDPGDPNDPISEFNPILYRRDSWRLLSQDTVWLSETPEKAGSIGWDAASPRIVTKGVFQHVKTKLKVCAMCTHFDDQGAVARRKSAEMVNEMVREMRRSGGLFFVFVAGDLNSRENEEPYKEIVKGEVLADVWRVTNPWWRYGEKETWTGFDGDGDGEGKKRIDFVFVSKVGRAKGYAVLPNLFEKDDGVRVSDHRAVVGDVEVTVRCES</sequence>
<dbReference type="PANTHER" id="PTHR12121">
    <property type="entry name" value="CARBON CATABOLITE REPRESSOR PROTEIN 4"/>
    <property type="match status" value="1"/>
</dbReference>
<dbReference type="GO" id="GO:0004519">
    <property type="term" value="F:endonuclease activity"/>
    <property type="evidence" value="ECO:0007669"/>
    <property type="project" value="UniProtKB-KW"/>
</dbReference>
<feature type="domain" description="Endonuclease/exonuclease/phosphatase" evidence="1">
    <location>
        <begin position="13"/>
        <end position="285"/>
    </location>
</feature>
<evidence type="ECO:0000313" key="2">
    <source>
        <dbReference type="EMBL" id="KAF2747064.1"/>
    </source>
</evidence>
<gene>
    <name evidence="2" type="ORF">M011DRAFT_494564</name>
</gene>
<dbReference type="GO" id="GO:0000175">
    <property type="term" value="F:3'-5'-RNA exonuclease activity"/>
    <property type="evidence" value="ECO:0007669"/>
    <property type="project" value="TreeGrafter"/>
</dbReference>
<dbReference type="InterPro" id="IPR036691">
    <property type="entry name" value="Endo/exonu/phosph_ase_sf"/>
</dbReference>
<protein>
    <submittedName>
        <fullName evidence="2">Endonuclease/exonuclease/phosphatase</fullName>
    </submittedName>
</protein>
<dbReference type="AlphaFoldDB" id="A0A6A6VBG3"/>
<dbReference type="OrthoDB" id="276515at2759"/>
<keyword evidence="3" id="KW-1185">Reference proteome</keyword>
<keyword evidence="2" id="KW-0378">Hydrolase</keyword>
<dbReference type="SUPFAM" id="SSF56219">
    <property type="entry name" value="DNase I-like"/>
    <property type="match status" value="1"/>
</dbReference>
<dbReference type="InterPro" id="IPR005135">
    <property type="entry name" value="Endo/exonuclease/phosphatase"/>
</dbReference>
<organism evidence="2 3">
    <name type="scientific">Sporormia fimetaria CBS 119925</name>
    <dbReference type="NCBI Taxonomy" id="1340428"/>
    <lineage>
        <taxon>Eukaryota</taxon>
        <taxon>Fungi</taxon>
        <taxon>Dikarya</taxon>
        <taxon>Ascomycota</taxon>
        <taxon>Pezizomycotina</taxon>
        <taxon>Dothideomycetes</taxon>
        <taxon>Pleosporomycetidae</taxon>
        <taxon>Pleosporales</taxon>
        <taxon>Sporormiaceae</taxon>
        <taxon>Sporormia</taxon>
    </lineage>
</organism>
<reference evidence="2" key="1">
    <citation type="journal article" date="2020" name="Stud. Mycol.">
        <title>101 Dothideomycetes genomes: a test case for predicting lifestyles and emergence of pathogens.</title>
        <authorList>
            <person name="Haridas S."/>
            <person name="Albert R."/>
            <person name="Binder M."/>
            <person name="Bloem J."/>
            <person name="Labutti K."/>
            <person name="Salamov A."/>
            <person name="Andreopoulos B."/>
            <person name="Baker S."/>
            <person name="Barry K."/>
            <person name="Bills G."/>
            <person name="Bluhm B."/>
            <person name="Cannon C."/>
            <person name="Castanera R."/>
            <person name="Culley D."/>
            <person name="Daum C."/>
            <person name="Ezra D."/>
            <person name="Gonzalez J."/>
            <person name="Henrissat B."/>
            <person name="Kuo A."/>
            <person name="Liang C."/>
            <person name="Lipzen A."/>
            <person name="Lutzoni F."/>
            <person name="Magnuson J."/>
            <person name="Mondo S."/>
            <person name="Nolan M."/>
            <person name="Ohm R."/>
            <person name="Pangilinan J."/>
            <person name="Park H.-J."/>
            <person name="Ramirez L."/>
            <person name="Alfaro M."/>
            <person name="Sun H."/>
            <person name="Tritt A."/>
            <person name="Yoshinaga Y."/>
            <person name="Zwiers L.-H."/>
            <person name="Turgeon B."/>
            <person name="Goodwin S."/>
            <person name="Spatafora J."/>
            <person name="Crous P."/>
            <person name="Grigoriev I."/>
        </authorList>
    </citation>
    <scope>NUCLEOTIDE SEQUENCE</scope>
    <source>
        <strain evidence="2">CBS 119925</strain>
    </source>
</reference>
<name>A0A6A6VBG3_9PLEO</name>
<dbReference type="EMBL" id="MU006574">
    <property type="protein sequence ID" value="KAF2747064.1"/>
    <property type="molecule type" value="Genomic_DNA"/>
</dbReference>
<evidence type="ECO:0000313" key="3">
    <source>
        <dbReference type="Proteomes" id="UP000799440"/>
    </source>
</evidence>